<dbReference type="AlphaFoldDB" id="A0A1U7J8Z1"/>
<gene>
    <name evidence="1" type="ORF">NIES30_04170</name>
</gene>
<reference evidence="1 2" key="1">
    <citation type="submission" date="2016-11" db="EMBL/GenBank/DDBJ databases">
        <title>Draft Genome Sequences of Nine Cyanobacterial Strains from Diverse Habitats.</title>
        <authorList>
            <person name="Zhu T."/>
            <person name="Hou S."/>
            <person name="Lu X."/>
            <person name="Hess W.R."/>
        </authorList>
    </citation>
    <scope>NUCLEOTIDE SEQUENCE [LARGE SCALE GENOMIC DNA]</scope>
    <source>
        <strain evidence="1 2">NIES-30</strain>
    </source>
</reference>
<dbReference type="Proteomes" id="UP000185557">
    <property type="component" value="Unassembled WGS sequence"/>
</dbReference>
<evidence type="ECO:0008006" key="3">
    <source>
        <dbReference type="Google" id="ProtNLM"/>
    </source>
</evidence>
<evidence type="ECO:0000313" key="2">
    <source>
        <dbReference type="Proteomes" id="UP000185557"/>
    </source>
</evidence>
<proteinExistence type="predicted"/>
<keyword evidence="2" id="KW-1185">Reference proteome</keyword>
<dbReference type="STRING" id="549789.NIES30_04170"/>
<dbReference type="RefSeq" id="WP_073607155.1">
    <property type="nucleotide sequence ID" value="NZ_MRCG01000002.1"/>
</dbReference>
<protein>
    <recommendedName>
        <fullName evidence="3">DUF1871 domain-containing protein</fullName>
    </recommendedName>
</protein>
<name>A0A1U7J8Z1_9CYAN</name>
<comment type="caution">
    <text evidence="1">The sequence shown here is derived from an EMBL/GenBank/DDBJ whole genome shotgun (WGS) entry which is preliminary data.</text>
</comment>
<dbReference type="EMBL" id="MRCG01000002">
    <property type="protein sequence ID" value="OKH49915.1"/>
    <property type="molecule type" value="Genomic_DNA"/>
</dbReference>
<evidence type="ECO:0000313" key="1">
    <source>
        <dbReference type="EMBL" id="OKH49915.1"/>
    </source>
</evidence>
<dbReference type="OrthoDB" id="773332at2"/>
<organism evidence="1 2">
    <name type="scientific">Phormidium tenue NIES-30</name>
    <dbReference type="NCBI Taxonomy" id="549789"/>
    <lineage>
        <taxon>Bacteria</taxon>
        <taxon>Bacillati</taxon>
        <taxon>Cyanobacteriota</taxon>
        <taxon>Cyanophyceae</taxon>
        <taxon>Oscillatoriophycideae</taxon>
        <taxon>Oscillatoriales</taxon>
        <taxon>Oscillatoriaceae</taxon>
        <taxon>Phormidium</taxon>
    </lineage>
</organism>
<accession>A0A1U7J8Z1</accession>
<sequence length="93" mass="10516">MSSLDEELYRRTDEVLHYLWDPVGVAGIPGARDEYDAYIPQVFSLLKAGAGADEIADYLTEVATQSMGLGHNRERDRQIADLLLEWKAKIFET</sequence>